<evidence type="ECO:0000313" key="3">
    <source>
        <dbReference type="Proteomes" id="UP000203316"/>
    </source>
</evidence>
<dbReference type="InterPro" id="IPR035979">
    <property type="entry name" value="RBD_domain_sf"/>
</dbReference>
<dbReference type="InterPro" id="IPR012677">
    <property type="entry name" value="Nucleotide-bd_a/b_plait_sf"/>
</dbReference>
<dbReference type="CDD" id="cd00590">
    <property type="entry name" value="RRM_SF"/>
    <property type="match status" value="1"/>
</dbReference>
<sequence>MLLRQSERLRRRRSSLMRDNATDDDNDITLAMKPSLKRRSQTAMGDVTDTAANFESKYKATKFQLLYNMNLFKSNFYDIFQLKRNGNDKYQSFKRALTDSYDLLKRTYTTQLSLPGVNDYKKILTVADFGYTVLADHTYKNLYDQYLEFKDGDTHRAIVKRQREFNVAVRDVNDQMTTVLTIVDNIVSNNIYAALLHNYFTDKMNSDIQLRPSSFNRILVTWTVHPNNTNNENITLEVIENYFKFYGSVNGAVMCTGRSNCALLEFSSSSGVTAAINEKNKIYQITELNKWQINSATKSALKDIFQRVLDVESRAREAHSILVDENII</sequence>
<organism evidence="2 3">
    <name type="scientific">Orgyia leucostigma nucleopolyhedrovirus</name>
    <dbReference type="NCBI Taxonomy" id="490711"/>
    <lineage>
        <taxon>Viruses</taxon>
        <taxon>Viruses incertae sedis</taxon>
        <taxon>Naldaviricetes</taxon>
        <taxon>Lefavirales</taxon>
        <taxon>Baculoviridae</taxon>
        <taxon>Alphabaculovirus</taxon>
        <taxon>Alphabaculovirus orleucostigmae</taxon>
    </lineage>
</organism>
<dbReference type="GeneID" id="5850437"/>
<accession>B0FDR2</accession>
<evidence type="ECO:0000259" key="1">
    <source>
        <dbReference type="Pfam" id="PF00076"/>
    </source>
</evidence>
<name>B0FDR2_9ABAC</name>
<dbReference type="Proteomes" id="UP000203316">
    <property type="component" value="Segment"/>
</dbReference>
<dbReference type="GO" id="GO:0003723">
    <property type="term" value="F:RNA binding"/>
    <property type="evidence" value="ECO:0007669"/>
    <property type="project" value="InterPro"/>
</dbReference>
<keyword evidence="3" id="KW-1185">Reference proteome</keyword>
<dbReference type="KEGG" id="vg:5850437"/>
<dbReference type="Pfam" id="PF00076">
    <property type="entry name" value="RRM_1"/>
    <property type="match status" value="1"/>
</dbReference>
<dbReference type="OrthoDB" id="20034at10239"/>
<dbReference type="InterPro" id="IPR000504">
    <property type="entry name" value="RRM_dom"/>
</dbReference>
<dbReference type="RefSeq" id="YP_001650954.1">
    <property type="nucleotide sequence ID" value="NC_010276.1"/>
</dbReference>
<proteinExistence type="predicted"/>
<evidence type="ECO:0000313" key="2">
    <source>
        <dbReference type="EMBL" id="ABY65770.1"/>
    </source>
</evidence>
<dbReference type="Gene3D" id="3.30.70.330">
    <property type="match status" value="1"/>
</dbReference>
<feature type="domain" description="RRM" evidence="1">
    <location>
        <begin position="232"/>
        <end position="282"/>
    </location>
</feature>
<reference evidence="2 3" key="1">
    <citation type="submission" date="2007-11" db="EMBL/GenBank/DDBJ databases">
        <title>Sequence and organization of Orgyia leucostigma nucleopolyhedrovirus genome.</title>
        <authorList>
            <person name="Eveleigh R.J.M."/>
            <person name="Lapointe R."/>
            <person name="Graham R.I."/>
            <person name="Lauzon H.A.M."/>
            <person name="Pavlik L."/>
            <person name="Arif B.M."/>
            <person name="Lucarotti C.J."/>
        </authorList>
    </citation>
    <scope>NUCLEOTIDE SEQUENCE [LARGE SCALE GENOMIC DNA]</scope>
    <source>
        <strain evidence="2">CFS-77</strain>
    </source>
</reference>
<protein>
    <recommendedName>
        <fullName evidence="1">RRM domain-containing protein</fullName>
    </recommendedName>
</protein>
<dbReference type="EMBL" id="EU309041">
    <property type="protein sequence ID" value="ABY65770.1"/>
    <property type="molecule type" value="Genomic_DNA"/>
</dbReference>
<dbReference type="SUPFAM" id="SSF54928">
    <property type="entry name" value="RNA-binding domain, RBD"/>
    <property type="match status" value="1"/>
</dbReference>